<protein>
    <recommendedName>
        <fullName evidence="2">Rubredoxin binding domain-containing protein</fullName>
    </recommendedName>
</protein>
<dbReference type="KEGG" id="pne:Pnec_0577"/>
<feature type="signal peptide" evidence="1">
    <location>
        <begin position="1"/>
        <end position="26"/>
    </location>
</feature>
<organism evidence="3">
    <name type="scientific">Polynucleobacter necessarius subsp. necessarius (strain STIR1)</name>
    <dbReference type="NCBI Taxonomy" id="452638"/>
    <lineage>
        <taxon>Bacteria</taxon>
        <taxon>Pseudomonadati</taxon>
        <taxon>Pseudomonadota</taxon>
        <taxon>Betaproteobacteria</taxon>
        <taxon>Burkholderiales</taxon>
        <taxon>Burkholderiaceae</taxon>
        <taxon>Polynucleobacter</taxon>
    </lineage>
</organism>
<dbReference type="EMBL" id="CP001010">
    <property type="protein sequence ID" value="ACB43834.1"/>
    <property type="molecule type" value="Genomic_DNA"/>
</dbReference>
<evidence type="ECO:0000259" key="2">
    <source>
        <dbReference type="Pfam" id="PF18113"/>
    </source>
</evidence>
<dbReference type="Pfam" id="PF18113">
    <property type="entry name" value="Rbx_binding"/>
    <property type="match status" value="1"/>
</dbReference>
<dbReference type="eggNOG" id="COG1251">
    <property type="taxonomic scope" value="Bacteria"/>
</dbReference>
<reference evidence="3" key="1">
    <citation type="submission" date="2008-03" db="EMBL/GenBank/DDBJ databases">
        <title>Complete sequence of Polynucleobacter necessarius STIR1.</title>
        <authorList>
            <consortium name="US DOE Joint Genome Institute"/>
            <person name="Copeland A."/>
            <person name="Lucas S."/>
            <person name="Lapidus A."/>
            <person name="Barry K."/>
            <person name="Detter J.C."/>
            <person name="Glavina del Rio T."/>
            <person name="Hammon N."/>
            <person name="Israni S."/>
            <person name="Dalin E."/>
            <person name="Tice H."/>
            <person name="Pitluck S."/>
            <person name="Chain P."/>
            <person name="Malfatti S."/>
            <person name="Shin M."/>
            <person name="Vergez L."/>
            <person name="Schmutz J."/>
            <person name="Larimer F."/>
            <person name="Land M."/>
            <person name="Hauser L."/>
            <person name="Kyrpides N."/>
            <person name="Kim E."/>
            <person name="Hahn M."/>
            <person name="Richardson P."/>
        </authorList>
    </citation>
    <scope>NUCLEOTIDE SEQUENCE [LARGE SCALE GENOMIC DNA]</scope>
    <source>
        <strain evidence="3">STIR1</strain>
    </source>
</reference>
<accession>B1XU07</accession>
<evidence type="ECO:0000313" key="3">
    <source>
        <dbReference type="EMBL" id="ACB43834.1"/>
    </source>
</evidence>
<dbReference type="AlphaFoldDB" id="B1XU07"/>
<sequence length="141" mass="14954">MRSGKRVRISGLVLPYVMPIMQAARALAPTLIGQTTSLTYPAMPVMVKTPALATVVSPPAKGANGKWTTTPVERGLEAHFESTEGKLLDFALMGTATAQCGALTKELPAILVSPLRPLPHPLSPNFIGLSKQKDPHCGPFL</sequence>
<dbReference type="HOGENOM" id="CLU_1823578_0_0_4"/>
<feature type="domain" description="Rubredoxin binding" evidence="2">
    <location>
        <begin position="38"/>
        <end position="107"/>
    </location>
</feature>
<feature type="chain" id="PRO_5002770886" description="Rubredoxin binding domain-containing protein" evidence="1">
    <location>
        <begin position="27"/>
        <end position="141"/>
    </location>
</feature>
<proteinExistence type="predicted"/>
<gene>
    <name evidence="3" type="ordered locus">Pnec_0577</name>
</gene>
<name>B1XU07_POLNS</name>
<dbReference type="InterPro" id="IPR041364">
    <property type="entry name" value="Rbx-bd"/>
</dbReference>
<keyword evidence="1" id="KW-0732">Signal</keyword>
<dbReference type="Gene3D" id="3.30.390.120">
    <property type="match status" value="1"/>
</dbReference>
<dbReference type="STRING" id="452638.Pnec_0577"/>
<evidence type="ECO:0000256" key="1">
    <source>
        <dbReference type="SAM" id="SignalP"/>
    </source>
</evidence>